<dbReference type="InterPro" id="IPR011051">
    <property type="entry name" value="RmlC_Cupin_sf"/>
</dbReference>
<dbReference type="InterPro" id="IPR013096">
    <property type="entry name" value="Cupin_2"/>
</dbReference>
<dbReference type="RefSeq" id="WP_086089069.1">
    <property type="nucleotide sequence ID" value="NZ_CP021112.1"/>
</dbReference>
<dbReference type="SUPFAM" id="SSF51182">
    <property type="entry name" value="RmlC-like cupins"/>
    <property type="match status" value="1"/>
</dbReference>
<evidence type="ECO:0000313" key="1">
    <source>
        <dbReference type="EMBL" id="ARQ00674.1"/>
    </source>
</evidence>
<accession>A0A1W6ZTG7</accession>
<dbReference type="Gene3D" id="2.60.120.10">
    <property type="entry name" value="Jelly Rolls"/>
    <property type="match status" value="1"/>
</dbReference>
<protein>
    <submittedName>
        <fullName evidence="1">Uncharacterized protein</fullName>
    </submittedName>
</protein>
<gene>
    <name evidence="1" type="ORF">CAK95_17495</name>
</gene>
<dbReference type="OrthoDB" id="9811153at2"/>
<sequence length="115" mass="13213">MPMYRWDDLEEVELNPLIHGRVVEVPNAMLARIKAPKGPINMHRHDFDQITHMLAGKMRWVIDGEEPRIVTPGDVLLMPAGVAHGGEVLEDAEYLDIFAPGRQDFSWYKQRLPQK</sequence>
<dbReference type="EMBL" id="CP021112">
    <property type="protein sequence ID" value="ARQ00674.1"/>
    <property type="molecule type" value="Genomic_DNA"/>
</dbReference>
<proteinExistence type="predicted"/>
<organism evidence="1 2">
    <name type="scientific">Pseudorhodoplanes sinuspersici</name>
    <dbReference type="NCBI Taxonomy" id="1235591"/>
    <lineage>
        <taxon>Bacteria</taxon>
        <taxon>Pseudomonadati</taxon>
        <taxon>Pseudomonadota</taxon>
        <taxon>Alphaproteobacteria</taxon>
        <taxon>Hyphomicrobiales</taxon>
        <taxon>Pseudorhodoplanes</taxon>
    </lineage>
</organism>
<keyword evidence="2" id="KW-1185">Reference proteome</keyword>
<dbReference type="AlphaFoldDB" id="A0A1W6ZTG7"/>
<dbReference type="STRING" id="1235591.CAK95_17495"/>
<dbReference type="CDD" id="cd02238">
    <property type="entry name" value="cupin_KdgF"/>
    <property type="match status" value="1"/>
</dbReference>
<dbReference type="Pfam" id="PF07883">
    <property type="entry name" value="Cupin_2"/>
    <property type="match status" value="1"/>
</dbReference>
<dbReference type="KEGG" id="psin:CAK95_17495"/>
<dbReference type="Proteomes" id="UP000194137">
    <property type="component" value="Chromosome"/>
</dbReference>
<evidence type="ECO:0000313" key="2">
    <source>
        <dbReference type="Proteomes" id="UP000194137"/>
    </source>
</evidence>
<dbReference type="InterPro" id="IPR014710">
    <property type="entry name" value="RmlC-like_jellyroll"/>
</dbReference>
<reference evidence="1 2" key="1">
    <citation type="submission" date="2017-05" db="EMBL/GenBank/DDBJ databases">
        <title>Full genome sequence of Pseudorhodoplanes sinuspersici.</title>
        <authorList>
            <person name="Dastgheib S.M.M."/>
            <person name="Shavandi M."/>
            <person name="Tirandaz H."/>
        </authorList>
    </citation>
    <scope>NUCLEOTIDE SEQUENCE [LARGE SCALE GENOMIC DNA]</scope>
    <source>
        <strain evidence="1 2">RIPI110</strain>
    </source>
</reference>
<name>A0A1W6ZTG7_9HYPH</name>